<keyword evidence="1 2" id="KW-0732">Signal</keyword>
<evidence type="ECO:0000256" key="2">
    <source>
        <dbReference type="SAM" id="SignalP"/>
    </source>
</evidence>
<dbReference type="PANTHER" id="PTHR31951">
    <property type="entry name" value="BIFUNCTIONAL INHIBITOR/LIPID-TRANSFER PROTEIN/SEED STORAGE 2S ALBUMIN SUPERFAMILY PROTEIN-RELATED"/>
    <property type="match status" value="1"/>
</dbReference>
<name>A0A9W7ITY4_HIBTR</name>
<evidence type="ECO:0000256" key="1">
    <source>
        <dbReference type="ARBA" id="ARBA00022729"/>
    </source>
</evidence>
<dbReference type="EMBL" id="BSYR01000036">
    <property type="protein sequence ID" value="GMJ02361.1"/>
    <property type="molecule type" value="Genomic_DNA"/>
</dbReference>
<dbReference type="InterPro" id="IPR008502">
    <property type="entry name" value="Prolamin-like"/>
</dbReference>
<comment type="caution">
    <text evidence="4">The sequence shown here is derived from an EMBL/GenBank/DDBJ whole genome shotgun (WGS) entry which is preliminary data.</text>
</comment>
<dbReference type="AlphaFoldDB" id="A0A9W7ITY4"/>
<dbReference type="Pfam" id="PF05617">
    <property type="entry name" value="Prolamin_like"/>
    <property type="match status" value="1"/>
</dbReference>
<gene>
    <name evidence="4" type="ORF">HRI_003905300</name>
</gene>
<evidence type="ECO:0000313" key="4">
    <source>
        <dbReference type="EMBL" id="GMJ02361.1"/>
    </source>
</evidence>
<evidence type="ECO:0000313" key="5">
    <source>
        <dbReference type="Proteomes" id="UP001165190"/>
    </source>
</evidence>
<dbReference type="OrthoDB" id="1368054at2759"/>
<dbReference type="PANTHER" id="PTHR31951:SF30">
    <property type="entry name" value="PROLAMIN-LIKE DOMAIN-CONTAINING PROTEIN"/>
    <property type="match status" value="1"/>
</dbReference>
<evidence type="ECO:0000259" key="3">
    <source>
        <dbReference type="Pfam" id="PF05617"/>
    </source>
</evidence>
<protein>
    <recommendedName>
        <fullName evidence="3">Prolamin-like domain-containing protein</fullName>
    </recommendedName>
</protein>
<sequence length="127" mass="13986">MAKLNNNLSIMVVLLSSMMAASMVVAVSEFTTPPEPEPELDFYKTIEECSKNISDQCGKIIVEAVLEDQDISKQCCVELVHGIGKLCHENILRFYVSLPDMGVSATHVYTRGAQVWNTCAFKAASKI</sequence>
<feature type="signal peptide" evidence="2">
    <location>
        <begin position="1"/>
        <end position="26"/>
    </location>
</feature>
<organism evidence="4 5">
    <name type="scientific">Hibiscus trionum</name>
    <name type="common">Flower of an hour</name>
    <dbReference type="NCBI Taxonomy" id="183268"/>
    <lineage>
        <taxon>Eukaryota</taxon>
        <taxon>Viridiplantae</taxon>
        <taxon>Streptophyta</taxon>
        <taxon>Embryophyta</taxon>
        <taxon>Tracheophyta</taxon>
        <taxon>Spermatophyta</taxon>
        <taxon>Magnoliopsida</taxon>
        <taxon>eudicotyledons</taxon>
        <taxon>Gunneridae</taxon>
        <taxon>Pentapetalae</taxon>
        <taxon>rosids</taxon>
        <taxon>malvids</taxon>
        <taxon>Malvales</taxon>
        <taxon>Malvaceae</taxon>
        <taxon>Malvoideae</taxon>
        <taxon>Hibiscus</taxon>
    </lineage>
</organism>
<feature type="chain" id="PRO_5040844987" description="Prolamin-like domain-containing protein" evidence="2">
    <location>
        <begin position="27"/>
        <end position="127"/>
    </location>
</feature>
<feature type="domain" description="Prolamin-like" evidence="3">
    <location>
        <begin position="48"/>
        <end position="119"/>
    </location>
</feature>
<accession>A0A9W7ITY4</accession>
<dbReference type="Proteomes" id="UP001165190">
    <property type="component" value="Unassembled WGS sequence"/>
</dbReference>
<proteinExistence type="predicted"/>
<reference evidence="4" key="1">
    <citation type="submission" date="2023-05" db="EMBL/GenBank/DDBJ databases">
        <title>Genome and transcriptome analyses reveal genes involved in the formation of fine ridges on petal epidermal cells in Hibiscus trionum.</title>
        <authorList>
            <person name="Koshimizu S."/>
            <person name="Masuda S."/>
            <person name="Ishii T."/>
            <person name="Shirasu K."/>
            <person name="Hoshino A."/>
            <person name="Arita M."/>
        </authorList>
    </citation>
    <scope>NUCLEOTIDE SEQUENCE</scope>
    <source>
        <strain evidence="4">Hamamatsu line</strain>
    </source>
</reference>
<keyword evidence="5" id="KW-1185">Reference proteome</keyword>